<reference evidence="18 19" key="1">
    <citation type="submission" date="2020-08" db="EMBL/GenBank/DDBJ databases">
        <authorList>
            <person name="Hejnol A."/>
        </authorList>
    </citation>
    <scope>NUCLEOTIDE SEQUENCE [LARGE SCALE GENOMIC DNA]</scope>
</reference>
<keyword evidence="2" id="KW-0813">Transport</keyword>
<evidence type="ECO:0000256" key="7">
    <source>
        <dbReference type="ARBA" id="ARBA00023136"/>
    </source>
</evidence>
<feature type="transmembrane region" description="Helical" evidence="15">
    <location>
        <begin position="506"/>
        <end position="527"/>
    </location>
</feature>
<evidence type="ECO:0000313" key="18">
    <source>
        <dbReference type="EMBL" id="CAD5113718.1"/>
    </source>
</evidence>
<dbReference type="InterPro" id="IPR001508">
    <property type="entry name" value="Iono_Glu_rcpt_met"/>
</dbReference>
<evidence type="ECO:0000256" key="11">
    <source>
        <dbReference type="ARBA" id="ARBA00023303"/>
    </source>
</evidence>
<evidence type="ECO:0000256" key="14">
    <source>
        <dbReference type="PIRSR" id="PIRSR601508-3"/>
    </source>
</evidence>
<feature type="transmembrane region" description="Helical" evidence="15">
    <location>
        <begin position="578"/>
        <end position="601"/>
    </location>
</feature>
<dbReference type="SUPFAM" id="SSF53850">
    <property type="entry name" value="Periplasmic binding protein-like II"/>
    <property type="match status" value="1"/>
</dbReference>
<feature type="transmembrane region" description="Helical" evidence="15">
    <location>
        <begin position="767"/>
        <end position="787"/>
    </location>
</feature>
<evidence type="ECO:0000256" key="10">
    <source>
        <dbReference type="ARBA" id="ARBA00023286"/>
    </source>
</evidence>
<evidence type="ECO:0000256" key="9">
    <source>
        <dbReference type="ARBA" id="ARBA00023180"/>
    </source>
</evidence>
<evidence type="ECO:0000259" key="17">
    <source>
        <dbReference type="SMART" id="SM00918"/>
    </source>
</evidence>
<keyword evidence="8" id="KW-0675">Receptor</keyword>
<protein>
    <submittedName>
        <fullName evidence="18">DgyrCDS2882</fullName>
    </submittedName>
</protein>
<dbReference type="SMART" id="SM00079">
    <property type="entry name" value="PBPe"/>
    <property type="match status" value="1"/>
</dbReference>
<keyword evidence="7 15" id="KW-0472">Membrane</keyword>
<keyword evidence="11" id="KW-0407">Ion channel</keyword>
<keyword evidence="5 15" id="KW-1133">Transmembrane helix</keyword>
<keyword evidence="3" id="KW-1003">Cell membrane</keyword>
<evidence type="ECO:0000256" key="3">
    <source>
        <dbReference type="ARBA" id="ARBA00022475"/>
    </source>
</evidence>
<dbReference type="SMART" id="SM00918">
    <property type="entry name" value="Lig_chan-Glu_bd"/>
    <property type="match status" value="1"/>
</dbReference>
<dbReference type="InterPro" id="IPR019594">
    <property type="entry name" value="Glu/Gly-bd"/>
</dbReference>
<evidence type="ECO:0000256" key="4">
    <source>
        <dbReference type="ARBA" id="ARBA00022692"/>
    </source>
</evidence>
<evidence type="ECO:0000313" key="19">
    <source>
        <dbReference type="Proteomes" id="UP000549394"/>
    </source>
</evidence>
<feature type="domain" description="Ionotropic glutamate receptor L-glutamate and glycine-binding" evidence="17">
    <location>
        <begin position="389"/>
        <end position="452"/>
    </location>
</feature>
<keyword evidence="14" id="KW-1015">Disulfide bond</keyword>
<evidence type="ECO:0000256" key="8">
    <source>
        <dbReference type="ARBA" id="ARBA00023170"/>
    </source>
</evidence>
<feature type="disulfide bond" evidence="14">
    <location>
        <begin position="693"/>
        <end position="748"/>
    </location>
</feature>
<accession>A0A7I8VEL2</accession>
<dbReference type="Gene3D" id="3.40.190.10">
    <property type="entry name" value="Periplasmic binding protein-like II"/>
    <property type="match status" value="1"/>
</dbReference>
<dbReference type="InterPro" id="IPR052192">
    <property type="entry name" value="Insect_Ionotropic_Sensory_Rcpt"/>
</dbReference>
<feature type="binding site" evidence="12">
    <location>
        <position position="461"/>
    </location>
    <ligand>
        <name>L-glutamate</name>
        <dbReference type="ChEBI" id="CHEBI:29985"/>
    </ligand>
</feature>
<name>A0A7I8VEL2_9ANNE</name>
<evidence type="ECO:0000256" key="1">
    <source>
        <dbReference type="ARBA" id="ARBA00004651"/>
    </source>
</evidence>
<dbReference type="EMBL" id="CAJFCJ010000004">
    <property type="protein sequence ID" value="CAD5113718.1"/>
    <property type="molecule type" value="Genomic_DNA"/>
</dbReference>
<dbReference type="PANTHER" id="PTHR42643:SF24">
    <property type="entry name" value="IONOTROPIC RECEPTOR 60A"/>
    <property type="match status" value="1"/>
</dbReference>
<dbReference type="Pfam" id="PF10613">
    <property type="entry name" value="Lig_chan-Glu_bd"/>
    <property type="match status" value="1"/>
</dbReference>
<dbReference type="GO" id="GO:0015276">
    <property type="term" value="F:ligand-gated monoatomic ion channel activity"/>
    <property type="evidence" value="ECO:0007669"/>
    <property type="project" value="InterPro"/>
</dbReference>
<keyword evidence="9" id="KW-0325">Glycoprotein</keyword>
<dbReference type="Gene3D" id="1.10.287.70">
    <property type="match status" value="1"/>
</dbReference>
<dbReference type="Proteomes" id="UP000549394">
    <property type="component" value="Unassembled WGS sequence"/>
</dbReference>
<feature type="binding site" evidence="12">
    <location>
        <position position="468"/>
    </location>
    <ligand>
        <name>L-glutamate</name>
        <dbReference type="ChEBI" id="CHEBI:29985"/>
    </ligand>
</feature>
<keyword evidence="6" id="KW-0406">Ion transport</keyword>
<dbReference type="GO" id="GO:0050906">
    <property type="term" value="P:detection of stimulus involved in sensory perception"/>
    <property type="evidence" value="ECO:0007669"/>
    <property type="project" value="UniProtKB-ARBA"/>
</dbReference>
<evidence type="ECO:0000256" key="2">
    <source>
        <dbReference type="ARBA" id="ARBA00022448"/>
    </source>
</evidence>
<feature type="binding site" evidence="12">
    <location>
        <position position="463"/>
    </location>
    <ligand>
        <name>L-glutamate</name>
        <dbReference type="ChEBI" id="CHEBI:29985"/>
    </ligand>
</feature>
<dbReference type="PRINTS" id="PR00177">
    <property type="entry name" value="NMDARECEPTOR"/>
</dbReference>
<feature type="site" description="Interaction with the cone snail toxin Con-ikot-ikot" evidence="13">
    <location>
        <position position="635"/>
    </location>
</feature>
<feature type="domain" description="Ionotropic glutamate receptor C-terminal" evidence="16">
    <location>
        <begin position="382"/>
        <end position="744"/>
    </location>
</feature>
<sequence length="839" mass="97323">MKILFLMFLFSNSYEIHHDIGILQTGVTLISNNWIEFTKYSVNKNENVTIDFRTISTSIDTPSLKSIRKVNEFICSNQLTLLISTDVCAKTIETLLPSNFPVIRINSSAECDKTRRNSFNLPNTLTTAEILLKLMKSLNMEACSIFIDMSTREYLLYKILDAIRHLNIRCKIINIKDSDDDEDLRDYIESTEKNNLQIFKASTFKTRLSKNNNILLCSLRNIERLIDQINYIEKYRMLTKGAIYHNRWLIIEEGAIENILLEVAKKIKDVDNFAALSIMEPKYVTLESRFQDAVFKLYKVLEGIYDDPSYTTSTSSCDAYYADIFNDLLRNTFDTKECSRFKMYHFPPYSKKFEETLFCDNDLQSLNFDVFPNEKYGFNGRKMVVATLPFAPFVKKKTVKGKLVYSGVCIDLLNEFAYLLNFTYDIIEPADQQWGKQLQNGSYTGLVGIMQKQEADLLFAPLSVTDARRKVMDFSTPYYFEYSSALIKLPGENEGKWKVITEPFRWEVWLCIVMSVPFTGVIAWIITKISLYLMNGTPLFMEDIFRIWDKSMWYVFGALLTQGGAYQPRTMPGRTVIAFWWCFSIVMVATYSGNLIAFLTVSKQEIPFNSLSTLVETSNYKWGLMGGTFYEDHLKNVTDPILKEFYTKMREFYEEDKSILDIVFSNHIEKVKNEKYTLISDKTSLEYEVIQDCSLSTIKDKFLSFPYAIGMQKGSHFFRELDELLLSLRSGGIIQFWHNKHWPKDKGCTSLNQPTSKPVTILDVQSAFYILLGGLFISLLILIYELIRQKYFPEKLTSKTIKIEINSKEENIEKKLNSQSNETVVTRHKPKMNNLFLPD</sequence>
<feature type="binding site" evidence="12">
    <location>
        <position position="681"/>
    </location>
    <ligand>
        <name>L-glutamate</name>
        <dbReference type="ChEBI" id="CHEBI:29985"/>
    </ligand>
</feature>
<comment type="caution">
    <text evidence="18">The sequence shown here is derived from an EMBL/GenBank/DDBJ whole genome shotgun (WGS) entry which is preliminary data.</text>
</comment>
<organism evidence="18 19">
    <name type="scientific">Dimorphilus gyrociliatus</name>
    <dbReference type="NCBI Taxonomy" id="2664684"/>
    <lineage>
        <taxon>Eukaryota</taxon>
        <taxon>Metazoa</taxon>
        <taxon>Spiralia</taxon>
        <taxon>Lophotrochozoa</taxon>
        <taxon>Annelida</taxon>
        <taxon>Polychaeta</taxon>
        <taxon>Polychaeta incertae sedis</taxon>
        <taxon>Dinophilidae</taxon>
        <taxon>Dimorphilus</taxon>
    </lineage>
</organism>
<dbReference type="InterPro" id="IPR001320">
    <property type="entry name" value="Iontro_rcpt_C"/>
</dbReference>
<proteinExistence type="predicted"/>
<dbReference type="GO" id="GO:0038023">
    <property type="term" value="F:signaling receptor activity"/>
    <property type="evidence" value="ECO:0007669"/>
    <property type="project" value="InterPro"/>
</dbReference>
<evidence type="ECO:0000256" key="6">
    <source>
        <dbReference type="ARBA" id="ARBA00023065"/>
    </source>
</evidence>
<dbReference type="OrthoDB" id="9997229at2759"/>
<keyword evidence="4 15" id="KW-0812">Transmembrane</keyword>
<dbReference type="AlphaFoldDB" id="A0A7I8VEL2"/>
<dbReference type="FunFam" id="1.10.287.70:FF:000143">
    <property type="entry name" value="Probable glutamate receptor"/>
    <property type="match status" value="1"/>
</dbReference>
<evidence type="ECO:0000256" key="13">
    <source>
        <dbReference type="PIRSR" id="PIRSR601508-2"/>
    </source>
</evidence>
<comment type="subcellular location">
    <subcellularLocation>
        <location evidence="1">Cell membrane</location>
        <topology evidence="1">Multi-pass membrane protein</topology>
    </subcellularLocation>
</comment>
<evidence type="ECO:0000256" key="5">
    <source>
        <dbReference type="ARBA" id="ARBA00022989"/>
    </source>
</evidence>
<keyword evidence="10" id="KW-1071">Ligand-gated ion channel</keyword>
<dbReference type="GO" id="GO:0005886">
    <property type="term" value="C:plasma membrane"/>
    <property type="evidence" value="ECO:0007669"/>
    <property type="project" value="UniProtKB-SubCell"/>
</dbReference>
<evidence type="ECO:0000259" key="16">
    <source>
        <dbReference type="SMART" id="SM00079"/>
    </source>
</evidence>
<evidence type="ECO:0000256" key="12">
    <source>
        <dbReference type="PIRSR" id="PIRSR601508-1"/>
    </source>
</evidence>
<evidence type="ECO:0000256" key="15">
    <source>
        <dbReference type="SAM" id="Phobius"/>
    </source>
</evidence>
<dbReference type="Pfam" id="PF00060">
    <property type="entry name" value="Lig_chan"/>
    <property type="match status" value="1"/>
</dbReference>
<dbReference type="PANTHER" id="PTHR42643">
    <property type="entry name" value="IONOTROPIC RECEPTOR 20A-RELATED"/>
    <property type="match status" value="1"/>
</dbReference>
<gene>
    <name evidence="18" type="ORF">DGYR_LOCUS2663</name>
</gene>
<keyword evidence="19" id="KW-1185">Reference proteome</keyword>